<reference evidence="3" key="1">
    <citation type="submission" date="2021-01" db="EMBL/GenBank/DDBJ databases">
        <authorList>
            <person name="Corre E."/>
            <person name="Pelletier E."/>
            <person name="Niang G."/>
            <person name="Scheremetjew M."/>
            <person name="Finn R."/>
            <person name="Kale V."/>
            <person name="Holt S."/>
            <person name="Cochrane G."/>
            <person name="Meng A."/>
            <person name="Brown T."/>
            <person name="Cohen L."/>
        </authorList>
    </citation>
    <scope>NUCLEOTIDE SEQUENCE</scope>
    <source>
        <strain evidence="3">ECT3854</strain>
    </source>
</reference>
<feature type="region of interest" description="Disordered" evidence="1">
    <location>
        <begin position="76"/>
        <end position="154"/>
    </location>
</feature>
<gene>
    <name evidence="3" type="ORF">CTEN0397_LOCUS14456</name>
</gene>
<feature type="compositionally biased region" description="Acidic residues" evidence="1">
    <location>
        <begin position="76"/>
        <end position="103"/>
    </location>
</feature>
<sequence length="258" mass="28343">MAQRKAWNEAMRSAAGGMLPPSLRVQGTARRSDRRKKQARRDKARKSTFRGAGSEEDVAEYRAAVWLDALEDVDQSMLYDDTEDGNDGGGGDDGEEAYDELEELNQQKKRSSRKRGSSGGRKGNTSNSGNSNSGSNSGGGGGGKSRPTKRKAKAGVLPKRFKLRSFASILLEEAGRDDGISHDYLRLEVRHSLEHPLPVRTFCPVTGLEGKYKDPKTGNIPYANLAALEQIRERLPPWMTLNGNATYHEAIKSLRGEH</sequence>
<feature type="compositionally biased region" description="Low complexity" evidence="1">
    <location>
        <begin position="123"/>
        <end position="135"/>
    </location>
</feature>
<dbReference type="SMART" id="SM00993">
    <property type="entry name" value="YL1_C"/>
    <property type="match status" value="1"/>
</dbReference>
<organism evidence="3">
    <name type="scientific">Cyclophora tenuis</name>
    <name type="common">Marine diatom</name>
    <dbReference type="NCBI Taxonomy" id="216820"/>
    <lineage>
        <taxon>Eukaryota</taxon>
        <taxon>Sar</taxon>
        <taxon>Stramenopiles</taxon>
        <taxon>Ochrophyta</taxon>
        <taxon>Bacillariophyta</taxon>
        <taxon>Fragilariophyceae</taxon>
        <taxon>Fragilariophycidae</taxon>
        <taxon>Cyclophorales</taxon>
        <taxon>Cyclophoraceae</taxon>
        <taxon>Cyclophora</taxon>
    </lineage>
</organism>
<feature type="domain" description="Vps72/YL1 C-terminal" evidence="2">
    <location>
        <begin position="201"/>
        <end position="231"/>
    </location>
</feature>
<proteinExistence type="predicted"/>
<dbReference type="AlphaFoldDB" id="A0A7S1DC22"/>
<dbReference type="Pfam" id="PF08265">
    <property type="entry name" value="YL1_C"/>
    <property type="match status" value="1"/>
</dbReference>
<feature type="compositionally biased region" description="Basic residues" evidence="1">
    <location>
        <begin position="107"/>
        <end position="116"/>
    </location>
</feature>
<name>A0A7S1DC22_CYCTE</name>
<evidence type="ECO:0000313" key="3">
    <source>
        <dbReference type="EMBL" id="CAD8943389.1"/>
    </source>
</evidence>
<feature type="compositionally biased region" description="Basic residues" evidence="1">
    <location>
        <begin position="32"/>
        <end position="48"/>
    </location>
</feature>
<protein>
    <recommendedName>
        <fullName evidence="2">Vps72/YL1 C-terminal domain-containing protein</fullName>
    </recommendedName>
</protein>
<evidence type="ECO:0000256" key="1">
    <source>
        <dbReference type="SAM" id="MobiDB-lite"/>
    </source>
</evidence>
<feature type="region of interest" description="Disordered" evidence="1">
    <location>
        <begin position="1"/>
        <end position="57"/>
    </location>
</feature>
<accession>A0A7S1DC22</accession>
<evidence type="ECO:0000259" key="2">
    <source>
        <dbReference type="SMART" id="SM00993"/>
    </source>
</evidence>
<dbReference type="EMBL" id="HBFW01022417">
    <property type="protein sequence ID" value="CAD8943389.1"/>
    <property type="molecule type" value="Transcribed_RNA"/>
</dbReference>
<dbReference type="InterPro" id="IPR013272">
    <property type="entry name" value="Vps72/YL1_C"/>
</dbReference>